<organism evidence="2 3">
    <name type="scientific">Eumeta variegata</name>
    <name type="common">Bagworm moth</name>
    <name type="synonym">Eumeta japonica</name>
    <dbReference type="NCBI Taxonomy" id="151549"/>
    <lineage>
        <taxon>Eukaryota</taxon>
        <taxon>Metazoa</taxon>
        <taxon>Ecdysozoa</taxon>
        <taxon>Arthropoda</taxon>
        <taxon>Hexapoda</taxon>
        <taxon>Insecta</taxon>
        <taxon>Pterygota</taxon>
        <taxon>Neoptera</taxon>
        <taxon>Endopterygota</taxon>
        <taxon>Lepidoptera</taxon>
        <taxon>Glossata</taxon>
        <taxon>Ditrysia</taxon>
        <taxon>Tineoidea</taxon>
        <taxon>Psychidae</taxon>
        <taxon>Oiketicinae</taxon>
        <taxon>Eumeta</taxon>
    </lineage>
</organism>
<comment type="caution">
    <text evidence="2">The sequence shown here is derived from an EMBL/GenBank/DDBJ whole genome shotgun (WGS) entry which is preliminary data.</text>
</comment>
<proteinExistence type="predicted"/>
<protein>
    <submittedName>
        <fullName evidence="2">Uncharacterized protein</fullName>
    </submittedName>
</protein>
<dbReference type="Proteomes" id="UP000299102">
    <property type="component" value="Unassembled WGS sequence"/>
</dbReference>
<accession>A0A4C1VE11</accession>
<evidence type="ECO:0000313" key="2">
    <source>
        <dbReference type="EMBL" id="GBP36194.1"/>
    </source>
</evidence>
<sequence length="152" mass="17380">MNTRAKRSQVASKQYKPLCATPDITYRLFCDADLRKITEISVGVRFEIPKITNSPEQYRQKYCRKYYRKYCSKYCRATAEIAVITTPAIAKNKNKIKRPRRKKRARRVKCTIATGSCNTSPRTLGAVEGGYAARPRRPSAGTKNRRLRKAAS</sequence>
<evidence type="ECO:0000256" key="1">
    <source>
        <dbReference type="SAM" id="MobiDB-lite"/>
    </source>
</evidence>
<reference evidence="2 3" key="1">
    <citation type="journal article" date="2019" name="Commun. Biol.">
        <title>The bagworm genome reveals a unique fibroin gene that provides high tensile strength.</title>
        <authorList>
            <person name="Kono N."/>
            <person name="Nakamura H."/>
            <person name="Ohtoshi R."/>
            <person name="Tomita M."/>
            <person name="Numata K."/>
            <person name="Arakawa K."/>
        </authorList>
    </citation>
    <scope>NUCLEOTIDE SEQUENCE [LARGE SCALE GENOMIC DNA]</scope>
</reference>
<gene>
    <name evidence="2" type="ORF">EVAR_4338_1</name>
</gene>
<evidence type="ECO:0000313" key="3">
    <source>
        <dbReference type="Proteomes" id="UP000299102"/>
    </source>
</evidence>
<keyword evidence="3" id="KW-1185">Reference proteome</keyword>
<feature type="region of interest" description="Disordered" evidence="1">
    <location>
        <begin position="128"/>
        <end position="152"/>
    </location>
</feature>
<dbReference type="EMBL" id="BGZK01000315">
    <property type="protein sequence ID" value="GBP36194.1"/>
    <property type="molecule type" value="Genomic_DNA"/>
</dbReference>
<feature type="compositionally biased region" description="Basic residues" evidence="1">
    <location>
        <begin position="143"/>
        <end position="152"/>
    </location>
</feature>
<name>A0A4C1VE11_EUMVA</name>
<dbReference type="AlphaFoldDB" id="A0A4C1VE11"/>